<comment type="caution">
    <text evidence="1">The sequence shown here is derived from an EMBL/GenBank/DDBJ whole genome shotgun (WGS) entry which is preliminary data.</text>
</comment>
<dbReference type="EMBL" id="CM039438">
    <property type="protein sequence ID" value="KAI4298753.1"/>
    <property type="molecule type" value="Genomic_DNA"/>
</dbReference>
<gene>
    <name evidence="1" type="ORF">L6164_032272</name>
</gene>
<sequence length="237" mass="25401">MRQLGLILQEPLRREGESRTILDLFAEQMESGVDREPRRRRTLKERLRLTGIGCCGATCGFGPAAISVEHEEEEEGQRQEQQPLQEANSGLASNSSDPECVVPASSSSSMNLAAALAAERQHRGSQEPDGGTGTVGPAINGSDVRSGGAVPGTPWRVSLMRLLEETDSGDVAAVTDTEKGVAPGNDSVCCVCMGRKKGAAFIPCGHTFCRVCSRELWLNRGSCPLCNRSILEILDIF</sequence>
<reference evidence="1 2" key="1">
    <citation type="journal article" date="2022" name="DNA Res.">
        <title>Chromosomal-level genome assembly of the orchid tree Bauhinia variegata (Leguminosae; Cercidoideae) supports the allotetraploid origin hypothesis of Bauhinia.</title>
        <authorList>
            <person name="Zhong Y."/>
            <person name="Chen Y."/>
            <person name="Zheng D."/>
            <person name="Pang J."/>
            <person name="Liu Y."/>
            <person name="Luo S."/>
            <person name="Meng S."/>
            <person name="Qian L."/>
            <person name="Wei D."/>
            <person name="Dai S."/>
            <person name="Zhou R."/>
        </authorList>
    </citation>
    <scope>NUCLEOTIDE SEQUENCE [LARGE SCALE GENOMIC DNA]</scope>
    <source>
        <strain evidence="1">BV-YZ2020</strain>
    </source>
</reference>
<dbReference type="Proteomes" id="UP000828941">
    <property type="component" value="Chromosome 13"/>
</dbReference>
<evidence type="ECO:0000313" key="2">
    <source>
        <dbReference type="Proteomes" id="UP000828941"/>
    </source>
</evidence>
<proteinExistence type="predicted"/>
<accession>A0ACB9KNY5</accession>
<keyword evidence="2" id="KW-1185">Reference proteome</keyword>
<protein>
    <submittedName>
        <fullName evidence="1">Uncharacterized protein</fullName>
    </submittedName>
</protein>
<evidence type="ECO:0000313" key="1">
    <source>
        <dbReference type="EMBL" id="KAI4298753.1"/>
    </source>
</evidence>
<name>A0ACB9KNY5_BAUVA</name>
<organism evidence="1 2">
    <name type="scientific">Bauhinia variegata</name>
    <name type="common">Purple orchid tree</name>
    <name type="synonym">Phanera variegata</name>
    <dbReference type="NCBI Taxonomy" id="167791"/>
    <lineage>
        <taxon>Eukaryota</taxon>
        <taxon>Viridiplantae</taxon>
        <taxon>Streptophyta</taxon>
        <taxon>Embryophyta</taxon>
        <taxon>Tracheophyta</taxon>
        <taxon>Spermatophyta</taxon>
        <taxon>Magnoliopsida</taxon>
        <taxon>eudicotyledons</taxon>
        <taxon>Gunneridae</taxon>
        <taxon>Pentapetalae</taxon>
        <taxon>rosids</taxon>
        <taxon>fabids</taxon>
        <taxon>Fabales</taxon>
        <taxon>Fabaceae</taxon>
        <taxon>Cercidoideae</taxon>
        <taxon>Cercideae</taxon>
        <taxon>Bauhiniinae</taxon>
        <taxon>Bauhinia</taxon>
    </lineage>
</organism>